<evidence type="ECO:0000256" key="3">
    <source>
        <dbReference type="ARBA" id="ARBA00022729"/>
    </source>
</evidence>
<keyword evidence="3 8" id="KW-0732">Signal</keyword>
<sequence>MRFSFLSSLLLVGASAVSAASSWGFEEATLTITSKGAGIGSGLKEKFSPNSPIEKPVALGPSDTLKLLVTTLDGKKAQRPHQAFLTLTDPATGLQDSFALSVKDNGKGKIELVRSSSLSNAFIRTLTPPHQTQKDLAAQFLTTESPVKASLIIASFGSSTPYNSAVFDLDVARDPNTPLALPEPPVRYGKKDEIHHIFKDDPQNPPKVITLFFTAAVVAALPILFGVWAMLGANVAHAPKAFGAAPVSHGLFFGSILALEGIFFLYYTAWNLFQTLPAAVAVGLVAYVSGSRALSEVQERRLAGQR</sequence>
<evidence type="ECO:0000256" key="6">
    <source>
        <dbReference type="ARBA" id="ARBA00023136"/>
    </source>
</evidence>
<evidence type="ECO:0000313" key="10">
    <source>
        <dbReference type="EMBL" id="KAL0262487.1"/>
    </source>
</evidence>
<dbReference type="RefSeq" id="XP_066635516.1">
    <property type="nucleotide sequence ID" value="XM_066772949.1"/>
</dbReference>
<comment type="subcellular location">
    <subcellularLocation>
        <location evidence="1">Endoplasmic reticulum membrane</location>
        <topology evidence="1">Multi-pass membrane protein</topology>
    </subcellularLocation>
</comment>
<organism evidence="10 11">
    <name type="scientific">Diplodia seriata</name>
    <dbReference type="NCBI Taxonomy" id="420778"/>
    <lineage>
        <taxon>Eukaryota</taxon>
        <taxon>Fungi</taxon>
        <taxon>Dikarya</taxon>
        <taxon>Ascomycota</taxon>
        <taxon>Pezizomycotina</taxon>
        <taxon>Dothideomycetes</taxon>
        <taxon>Dothideomycetes incertae sedis</taxon>
        <taxon>Botryosphaeriales</taxon>
        <taxon>Botryosphaeriaceae</taxon>
        <taxon>Diplodia</taxon>
    </lineage>
</organism>
<evidence type="ECO:0000313" key="11">
    <source>
        <dbReference type="Proteomes" id="UP001430584"/>
    </source>
</evidence>
<proteinExistence type="predicted"/>
<keyword evidence="6 7" id="KW-0472">Membrane</keyword>
<feature type="domain" description="Ribophorin II C-terminal" evidence="9">
    <location>
        <begin position="198"/>
        <end position="301"/>
    </location>
</feature>
<dbReference type="PANTHER" id="PTHR12640:SF0">
    <property type="entry name" value="DOLICHYL-DIPHOSPHOOLIGOSACCHARIDE--PROTEIN GLYCOSYLTRANSFERASE SUBUNIT 2"/>
    <property type="match status" value="1"/>
</dbReference>
<dbReference type="PANTHER" id="PTHR12640">
    <property type="entry name" value="RIBOPHORIN II"/>
    <property type="match status" value="1"/>
</dbReference>
<evidence type="ECO:0000256" key="4">
    <source>
        <dbReference type="ARBA" id="ARBA00022824"/>
    </source>
</evidence>
<feature type="chain" id="PRO_5046106316" description="Ribophorin II C-terminal domain-containing protein" evidence="8">
    <location>
        <begin position="20"/>
        <end position="306"/>
    </location>
</feature>
<dbReference type="Proteomes" id="UP001430584">
    <property type="component" value="Unassembled WGS sequence"/>
</dbReference>
<accession>A0ABR3CPD3</accession>
<evidence type="ECO:0000256" key="2">
    <source>
        <dbReference type="ARBA" id="ARBA00022692"/>
    </source>
</evidence>
<evidence type="ECO:0000256" key="7">
    <source>
        <dbReference type="SAM" id="Phobius"/>
    </source>
</evidence>
<comment type="caution">
    <text evidence="10">The sequence shown here is derived from an EMBL/GenBank/DDBJ whole genome shotgun (WGS) entry which is preliminary data.</text>
</comment>
<keyword evidence="4" id="KW-0256">Endoplasmic reticulum</keyword>
<evidence type="ECO:0000256" key="8">
    <source>
        <dbReference type="SAM" id="SignalP"/>
    </source>
</evidence>
<dbReference type="InterPro" id="IPR056790">
    <property type="entry name" value="Ribophorin_II_C"/>
</dbReference>
<evidence type="ECO:0000259" key="9">
    <source>
        <dbReference type="Pfam" id="PF25147"/>
    </source>
</evidence>
<feature type="transmembrane region" description="Helical" evidence="7">
    <location>
        <begin position="272"/>
        <end position="290"/>
    </location>
</feature>
<dbReference type="InterPro" id="IPR008814">
    <property type="entry name" value="Swp1"/>
</dbReference>
<name>A0ABR3CPD3_9PEZI</name>
<dbReference type="GeneID" id="92005540"/>
<dbReference type="Pfam" id="PF25147">
    <property type="entry name" value="Ribophorin_II_C"/>
    <property type="match status" value="1"/>
</dbReference>
<evidence type="ECO:0000256" key="5">
    <source>
        <dbReference type="ARBA" id="ARBA00022989"/>
    </source>
</evidence>
<keyword evidence="2 7" id="KW-0812">Transmembrane</keyword>
<feature type="transmembrane region" description="Helical" evidence="7">
    <location>
        <begin position="243"/>
        <end position="266"/>
    </location>
</feature>
<keyword evidence="11" id="KW-1185">Reference proteome</keyword>
<protein>
    <recommendedName>
        <fullName evidence="9">Ribophorin II C-terminal domain-containing protein</fullName>
    </recommendedName>
</protein>
<feature type="transmembrane region" description="Helical" evidence="7">
    <location>
        <begin position="208"/>
        <end position="231"/>
    </location>
</feature>
<evidence type="ECO:0000256" key="1">
    <source>
        <dbReference type="ARBA" id="ARBA00004477"/>
    </source>
</evidence>
<reference evidence="10 11" key="1">
    <citation type="submission" date="2024-02" db="EMBL/GenBank/DDBJ databases">
        <title>De novo assembly and annotation of 12 fungi associated with fruit tree decline syndrome in Ontario, Canada.</title>
        <authorList>
            <person name="Sulman M."/>
            <person name="Ellouze W."/>
            <person name="Ilyukhin E."/>
        </authorList>
    </citation>
    <scope>NUCLEOTIDE SEQUENCE [LARGE SCALE GENOMIC DNA]</scope>
    <source>
        <strain evidence="10 11">FDS-637</strain>
    </source>
</reference>
<gene>
    <name evidence="10" type="ORF">SLS55_001455</name>
</gene>
<feature type="signal peptide" evidence="8">
    <location>
        <begin position="1"/>
        <end position="19"/>
    </location>
</feature>
<dbReference type="EMBL" id="JAJVCZ030000002">
    <property type="protein sequence ID" value="KAL0262487.1"/>
    <property type="molecule type" value="Genomic_DNA"/>
</dbReference>
<keyword evidence="5 7" id="KW-1133">Transmembrane helix</keyword>